<comment type="caution">
    <text evidence="1">The sequence shown here is derived from an EMBL/GenBank/DDBJ whole genome shotgun (WGS) entry which is preliminary data.</text>
</comment>
<evidence type="ECO:0000313" key="1">
    <source>
        <dbReference type="EMBL" id="MCM2515794.1"/>
    </source>
</evidence>
<organism evidence="1 2">
    <name type="scientific">Streptomyces griseoincarnatus</name>
    <dbReference type="NCBI Taxonomy" id="29305"/>
    <lineage>
        <taxon>Bacteria</taxon>
        <taxon>Bacillati</taxon>
        <taxon>Actinomycetota</taxon>
        <taxon>Actinomycetes</taxon>
        <taxon>Kitasatosporales</taxon>
        <taxon>Streptomycetaceae</taxon>
        <taxon>Streptomyces</taxon>
        <taxon>Streptomyces griseoincarnatus group</taxon>
    </lineage>
</organism>
<sequence length="87" mass="10212">MRMPVSPRPRSYGWHFPEKGNDRIVLQARIVIENRGDRYVHVEYVGDLVKDVKSRTRPATAQALWPHQRNGVTPNLFLQKEFTIKEL</sequence>
<evidence type="ECO:0000313" key="2">
    <source>
        <dbReference type="Proteomes" id="UP001523263"/>
    </source>
</evidence>
<dbReference type="EMBL" id="JAMQBH010000011">
    <property type="protein sequence ID" value="MCM2515794.1"/>
    <property type="molecule type" value="Genomic_DNA"/>
</dbReference>
<keyword evidence="2" id="KW-1185">Reference proteome</keyword>
<name>A0ABT0VWS9_STRGI</name>
<gene>
    <name evidence="1" type="ORF">NC658_21445</name>
</gene>
<dbReference type="RefSeq" id="WP_251099162.1">
    <property type="nucleotide sequence ID" value="NZ_JAMQBH010000011.1"/>
</dbReference>
<proteinExistence type="predicted"/>
<evidence type="ECO:0008006" key="3">
    <source>
        <dbReference type="Google" id="ProtNLM"/>
    </source>
</evidence>
<dbReference type="Proteomes" id="UP001523263">
    <property type="component" value="Unassembled WGS sequence"/>
</dbReference>
<protein>
    <recommendedName>
        <fullName evidence="3">TonB C-terminal domain-containing protein</fullName>
    </recommendedName>
</protein>
<reference evidence="1 2" key="1">
    <citation type="submission" date="2022-06" db="EMBL/GenBank/DDBJ databases">
        <title>Whole genome sequence of Streptomyces griseoincarnatus RB7AG.</title>
        <authorList>
            <person name="Ray L."/>
            <person name="Behera S."/>
            <person name="Panda A.N."/>
        </authorList>
    </citation>
    <scope>NUCLEOTIDE SEQUENCE [LARGE SCALE GENOMIC DNA]</scope>
    <source>
        <strain evidence="1 2">RB7AG</strain>
    </source>
</reference>
<accession>A0ABT0VWS9</accession>